<comment type="caution">
    <text evidence="1">The sequence shown here is derived from an EMBL/GenBank/DDBJ whole genome shotgun (WGS) entry which is preliminary data.</text>
</comment>
<evidence type="ECO:0000313" key="1">
    <source>
        <dbReference type="EMBL" id="CAG8826120.1"/>
    </source>
</evidence>
<dbReference type="EMBL" id="CAJVQC010091679">
    <property type="protein sequence ID" value="CAG8826120.1"/>
    <property type="molecule type" value="Genomic_DNA"/>
</dbReference>
<sequence>GDNKKHEILMKRKKVIGAITSKEYQKSSDNFKLKVITSDKQKFFFYSQQKHQGQSQEIAVAELSEFNLKKLQEQAGKKSESLEKRIICLKEQMIKTSNEEEVFLEYLEQFVNLLLIKHLSIKNRRESQLTEKEKKEQAILNKIVANWFYKT</sequence>
<reference evidence="1" key="1">
    <citation type="submission" date="2021-06" db="EMBL/GenBank/DDBJ databases">
        <authorList>
            <person name="Kallberg Y."/>
            <person name="Tangrot J."/>
            <person name="Rosling A."/>
        </authorList>
    </citation>
    <scope>NUCLEOTIDE SEQUENCE</scope>
    <source>
        <strain evidence="1">MA461A</strain>
    </source>
</reference>
<protein>
    <submittedName>
        <fullName evidence="1">33928_t:CDS:1</fullName>
    </submittedName>
</protein>
<gene>
    <name evidence="1" type="ORF">RPERSI_LOCUS26657</name>
</gene>
<dbReference type="Proteomes" id="UP000789920">
    <property type="component" value="Unassembled WGS sequence"/>
</dbReference>
<organism evidence="1 2">
    <name type="scientific">Racocetra persica</name>
    <dbReference type="NCBI Taxonomy" id="160502"/>
    <lineage>
        <taxon>Eukaryota</taxon>
        <taxon>Fungi</taxon>
        <taxon>Fungi incertae sedis</taxon>
        <taxon>Mucoromycota</taxon>
        <taxon>Glomeromycotina</taxon>
        <taxon>Glomeromycetes</taxon>
        <taxon>Diversisporales</taxon>
        <taxon>Gigasporaceae</taxon>
        <taxon>Racocetra</taxon>
    </lineage>
</organism>
<accession>A0ACA9S5E9</accession>
<evidence type="ECO:0000313" key="2">
    <source>
        <dbReference type="Proteomes" id="UP000789920"/>
    </source>
</evidence>
<name>A0ACA9S5E9_9GLOM</name>
<proteinExistence type="predicted"/>
<feature type="non-terminal residue" evidence="1">
    <location>
        <position position="1"/>
    </location>
</feature>
<keyword evidence="2" id="KW-1185">Reference proteome</keyword>